<dbReference type="InterPro" id="IPR010254">
    <property type="entry name" value="B12-dep_deHydtase_bsu"/>
</dbReference>
<dbReference type="SUPFAM" id="SSF52968">
    <property type="entry name" value="B12-dependent dehydatase associated subunit"/>
    <property type="match status" value="1"/>
</dbReference>
<gene>
    <name evidence="1" type="ORF">SAMN02745207_01084</name>
</gene>
<dbReference type="RefSeq" id="WP_073337418.1">
    <property type="nucleotide sequence ID" value="NZ_FQXM01000005.1"/>
</dbReference>
<dbReference type="Gene3D" id="3.40.50.10150">
    <property type="entry name" value="B12-dependent dehydatase associated subunit"/>
    <property type="match status" value="1"/>
</dbReference>
<dbReference type="STRING" id="1121316.SAMN02745207_01084"/>
<evidence type="ECO:0000313" key="1">
    <source>
        <dbReference type="EMBL" id="SHH43021.1"/>
    </source>
</evidence>
<dbReference type="Proteomes" id="UP000184447">
    <property type="component" value="Unassembled WGS sequence"/>
</dbReference>
<protein>
    <submittedName>
        <fullName evidence="1">Dehydratase medium subunit</fullName>
    </submittedName>
</protein>
<sequence length="111" mass="12816">MYKNKPVINIFTHNCNSQVLKEIFAGIEEEGLPYEISEMVYKDVDRLSYEASTNSSLEVGIGVNEYEVAIHVRQMKKGEYLFEYSGYKLKHMRVLGSNAARYAKKIPFKII</sequence>
<evidence type="ECO:0000313" key="2">
    <source>
        <dbReference type="Proteomes" id="UP000184447"/>
    </source>
</evidence>
<name>A0A1M5SWR3_9CLOT</name>
<dbReference type="InterPro" id="IPR003208">
    <property type="entry name" value="Dehydtase/Dehydtase_re"/>
</dbReference>
<organism evidence="1 2">
    <name type="scientific">Clostridium grantii DSM 8605</name>
    <dbReference type="NCBI Taxonomy" id="1121316"/>
    <lineage>
        <taxon>Bacteria</taxon>
        <taxon>Bacillati</taxon>
        <taxon>Bacillota</taxon>
        <taxon>Clostridia</taxon>
        <taxon>Eubacteriales</taxon>
        <taxon>Clostridiaceae</taxon>
        <taxon>Clostridium</taxon>
    </lineage>
</organism>
<keyword evidence="2" id="KW-1185">Reference proteome</keyword>
<dbReference type="Pfam" id="PF02288">
    <property type="entry name" value="Dehydratase_MU"/>
    <property type="match status" value="1"/>
</dbReference>
<accession>A0A1M5SWR3</accession>
<reference evidence="1 2" key="1">
    <citation type="submission" date="2016-11" db="EMBL/GenBank/DDBJ databases">
        <authorList>
            <person name="Jaros S."/>
            <person name="Januszkiewicz K."/>
            <person name="Wedrychowicz H."/>
        </authorList>
    </citation>
    <scope>NUCLEOTIDE SEQUENCE [LARGE SCALE GENOMIC DNA]</scope>
    <source>
        <strain evidence="1 2">DSM 8605</strain>
    </source>
</reference>
<dbReference type="OrthoDB" id="308037at2"/>
<dbReference type="EMBL" id="FQXM01000005">
    <property type="protein sequence ID" value="SHH43021.1"/>
    <property type="molecule type" value="Genomic_DNA"/>
</dbReference>
<proteinExistence type="predicted"/>
<dbReference type="AlphaFoldDB" id="A0A1M5SWR3"/>